<dbReference type="InterPro" id="IPR029787">
    <property type="entry name" value="Nucleotide_cyclase"/>
</dbReference>
<name>A0A328P6P4_9GAMM</name>
<evidence type="ECO:0000259" key="1">
    <source>
        <dbReference type="PROSITE" id="PS50887"/>
    </source>
</evidence>
<gene>
    <name evidence="2" type="ORF">CA260_08960</name>
</gene>
<feature type="domain" description="GGDEF" evidence="1">
    <location>
        <begin position="102"/>
        <end position="168"/>
    </location>
</feature>
<dbReference type="EMBL" id="NFZS01000001">
    <property type="protein sequence ID" value="RAO77948.1"/>
    <property type="molecule type" value="Genomic_DNA"/>
</dbReference>
<dbReference type="PROSITE" id="PS50887">
    <property type="entry name" value="GGDEF"/>
    <property type="match status" value="1"/>
</dbReference>
<comment type="caution">
    <text evidence="2">The sequence shown here is derived from an EMBL/GenBank/DDBJ whole genome shotgun (WGS) entry which is preliminary data.</text>
</comment>
<protein>
    <recommendedName>
        <fullName evidence="1">GGDEF domain-containing protein</fullName>
    </recommendedName>
</protein>
<dbReference type="InterPro" id="IPR000160">
    <property type="entry name" value="GGDEF_dom"/>
</dbReference>
<dbReference type="OrthoDB" id="9812260at2"/>
<sequence>MTRSGVRSSLAPPLDSRQRLLPQASGAVLLWALARFGTPGTKDCIAVTARLFADATRPENTEGAATRAWRRRSRWRPLHRKLDRRAIRAKTQQDIPAIASPGGFSLLLIDVDEFKRIDDTSGHDAGDPVLIGATSIMGRHAAGCPPGWLDESGTAFHGRRRGASICEH</sequence>
<keyword evidence="3" id="KW-1185">Reference proteome</keyword>
<evidence type="ECO:0000313" key="3">
    <source>
        <dbReference type="Proteomes" id="UP000248926"/>
    </source>
</evidence>
<dbReference type="Gene3D" id="3.30.70.270">
    <property type="match status" value="1"/>
</dbReference>
<evidence type="ECO:0000313" key="2">
    <source>
        <dbReference type="EMBL" id="RAO77948.1"/>
    </source>
</evidence>
<dbReference type="Proteomes" id="UP000248926">
    <property type="component" value="Unassembled WGS sequence"/>
</dbReference>
<accession>A0A328P6P4</accession>
<dbReference type="SUPFAM" id="SSF55073">
    <property type="entry name" value="Nucleotide cyclase"/>
    <property type="match status" value="1"/>
</dbReference>
<proteinExistence type="predicted"/>
<reference evidence="2 3" key="1">
    <citation type="journal article" date="2018" name="Genet. Mol. Biol.">
        <title>The genome sequence of Dyella jiangningensis FCAV SCS01 from a lignocellulose-decomposing microbial consortium metagenome reveals potential for biotechnological applications.</title>
        <authorList>
            <person name="Desiderato J.G."/>
            <person name="Alvarenga D.O."/>
            <person name="Constancio M.T.L."/>
            <person name="Alves L.M.C."/>
            <person name="Varani A.M."/>
        </authorList>
    </citation>
    <scope>NUCLEOTIDE SEQUENCE [LARGE SCALE GENOMIC DNA]</scope>
    <source>
        <strain evidence="2 3">FCAV SCS01</strain>
    </source>
</reference>
<dbReference type="InterPro" id="IPR043128">
    <property type="entry name" value="Rev_trsase/Diguanyl_cyclase"/>
</dbReference>
<organism evidence="2 3">
    <name type="scientific">Dyella jiangningensis</name>
    <dbReference type="NCBI Taxonomy" id="1379159"/>
    <lineage>
        <taxon>Bacteria</taxon>
        <taxon>Pseudomonadati</taxon>
        <taxon>Pseudomonadota</taxon>
        <taxon>Gammaproteobacteria</taxon>
        <taxon>Lysobacterales</taxon>
        <taxon>Rhodanobacteraceae</taxon>
        <taxon>Dyella</taxon>
    </lineage>
</organism>
<dbReference type="AlphaFoldDB" id="A0A328P6P4"/>
<dbReference type="Pfam" id="PF00990">
    <property type="entry name" value="GGDEF"/>
    <property type="match status" value="1"/>
</dbReference>